<evidence type="ECO:0000256" key="1">
    <source>
        <dbReference type="ARBA" id="ARBA00008791"/>
    </source>
</evidence>
<accession>A0A286H276</accession>
<feature type="domain" description="UspA" evidence="4">
    <location>
        <begin position="5"/>
        <end position="133"/>
    </location>
</feature>
<proteinExistence type="inferred from homology"/>
<evidence type="ECO:0000256" key="2">
    <source>
        <dbReference type="ARBA" id="ARBA00022741"/>
    </source>
</evidence>
<gene>
    <name evidence="5" type="ORF">SAMN05421508_1263</name>
</gene>
<dbReference type="PANTHER" id="PTHR46268:SF27">
    <property type="entry name" value="UNIVERSAL STRESS PROTEIN RV2623"/>
    <property type="match status" value="1"/>
</dbReference>
<dbReference type="GO" id="GO:0005524">
    <property type="term" value="F:ATP binding"/>
    <property type="evidence" value="ECO:0007669"/>
    <property type="project" value="UniProtKB-KW"/>
</dbReference>
<sequence>MSASNILVATDNSMRSELAILRAARIREQYAAKLTLLHVVDDDQPPELISDASLGAERLLREAAARIDPSGVCEVATLVRGGDPFEVIVNVAQELAADLVVMGAHRRRILKDVFVGTSIERVMRTGSKPVLMVNQSPRGPYKKVAVALDLSEVSAIALKTAHALGFLGSAAVTHLHTFEPLAKGMMIYADLEKDVIDAYVARETVDAHRAVDALIAAVDGGSAGYDVRLGEGAPAAFIRRAVEEIAPDLLVIGTRGLRGFQHFLLGSVADEVLRTVECDVLVVPPVS</sequence>
<evidence type="ECO:0000256" key="3">
    <source>
        <dbReference type="ARBA" id="ARBA00022840"/>
    </source>
</evidence>
<dbReference type="RefSeq" id="WP_176525341.1">
    <property type="nucleotide sequence ID" value="NZ_OCNJ01000026.1"/>
</dbReference>
<dbReference type="SUPFAM" id="SSF52402">
    <property type="entry name" value="Adenine nucleotide alpha hydrolases-like"/>
    <property type="match status" value="2"/>
</dbReference>
<keyword evidence="6" id="KW-1185">Reference proteome</keyword>
<dbReference type="AlphaFoldDB" id="A0A286H276"/>
<keyword evidence="2" id="KW-0547">Nucleotide-binding</keyword>
<dbReference type="InterPro" id="IPR006016">
    <property type="entry name" value="UspA"/>
</dbReference>
<dbReference type="EMBL" id="OCNJ01000026">
    <property type="protein sequence ID" value="SOE01792.1"/>
    <property type="molecule type" value="Genomic_DNA"/>
</dbReference>
<organism evidence="5 6">
    <name type="scientific">Caenispirillum bisanense</name>
    <dbReference type="NCBI Taxonomy" id="414052"/>
    <lineage>
        <taxon>Bacteria</taxon>
        <taxon>Pseudomonadati</taxon>
        <taxon>Pseudomonadota</taxon>
        <taxon>Alphaproteobacteria</taxon>
        <taxon>Rhodospirillales</taxon>
        <taxon>Novispirillaceae</taxon>
        <taxon>Caenispirillum</taxon>
    </lineage>
</organism>
<evidence type="ECO:0000313" key="6">
    <source>
        <dbReference type="Proteomes" id="UP000219621"/>
    </source>
</evidence>
<comment type="similarity">
    <text evidence="1">Belongs to the universal stress protein A family.</text>
</comment>
<dbReference type="PRINTS" id="PR01438">
    <property type="entry name" value="UNVRSLSTRESS"/>
</dbReference>
<dbReference type="Gene3D" id="3.40.50.620">
    <property type="entry name" value="HUPs"/>
    <property type="match status" value="2"/>
</dbReference>
<dbReference type="InterPro" id="IPR014729">
    <property type="entry name" value="Rossmann-like_a/b/a_fold"/>
</dbReference>
<dbReference type="Pfam" id="PF00582">
    <property type="entry name" value="Usp"/>
    <property type="match status" value="2"/>
</dbReference>
<dbReference type="InterPro" id="IPR006015">
    <property type="entry name" value="Universal_stress_UspA"/>
</dbReference>
<evidence type="ECO:0000313" key="5">
    <source>
        <dbReference type="EMBL" id="SOE01792.1"/>
    </source>
</evidence>
<reference evidence="5 6" key="1">
    <citation type="submission" date="2017-09" db="EMBL/GenBank/DDBJ databases">
        <authorList>
            <person name="Ehlers B."/>
            <person name="Leendertz F.H."/>
        </authorList>
    </citation>
    <scope>NUCLEOTIDE SEQUENCE [LARGE SCALE GENOMIC DNA]</scope>
    <source>
        <strain evidence="5 6">USBA 140</strain>
    </source>
</reference>
<feature type="domain" description="UspA" evidence="4">
    <location>
        <begin position="141"/>
        <end position="284"/>
    </location>
</feature>
<name>A0A286H276_9PROT</name>
<dbReference type="CDD" id="cd00293">
    <property type="entry name" value="USP-like"/>
    <property type="match status" value="2"/>
</dbReference>
<dbReference type="Proteomes" id="UP000219621">
    <property type="component" value="Unassembled WGS sequence"/>
</dbReference>
<evidence type="ECO:0000259" key="4">
    <source>
        <dbReference type="Pfam" id="PF00582"/>
    </source>
</evidence>
<keyword evidence="3" id="KW-0067">ATP-binding</keyword>
<protein>
    <submittedName>
        <fullName evidence="5">Nucleotide-binding universal stress protein, UspA family</fullName>
    </submittedName>
</protein>
<dbReference type="PANTHER" id="PTHR46268">
    <property type="entry name" value="STRESS RESPONSE PROTEIN NHAX"/>
    <property type="match status" value="1"/>
</dbReference>